<organism evidence="2 3">
    <name type="scientific">Colletotrichum musicola</name>
    <dbReference type="NCBI Taxonomy" id="2175873"/>
    <lineage>
        <taxon>Eukaryota</taxon>
        <taxon>Fungi</taxon>
        <taxon>Dikarya</taxon>
        <taxon>Ascomycota</taxon>
        <taxon>Pezizomycotina</taxon>
        <taxon>Sordariomycetes</taxon>
        <taxon>Hypocreomycetidae</taxon>
        <taxon>Glomerellales</taxon>
        <taxon>Glomerellaceae</taxon>
        <taxon>Colletotrichum</taxon>
        <taxon>Colletotrichum orchidearum species complex</taxon>
    </lineage>
</organism>
<proteinExistence type="predicted"/>
<protein>
    <submittedName>
        <fullName evidence="2">Uncharacterized protein</fullName>
    </submittedName>
</protein>
<evidence type="ECO:0000256" key="1">
    <source>
        <dbReference type="SAM" id="MobiDB-lite"/>
    </source>
</evidence>
<accession>A0A8H6NVM9</accession>
<dbReference type="AlphaFoldDB" id="A0A8H6NVM9"/>
<sequence length="199" mass="21542">MAPGRSDGGCFDARPTQRPPVYTIIGRQVARARVPGHIQRDERTGIPSKPFSQTDGAPGGRRPRGKMDVSPPVQPSHLFHAWEGWGRRDDPNLHQTDAFCAHDDLDQRKPSHETAPAHPTQGHIHLAIPRTAKPSIAGSKGSIQMAGRTQSPQSAALKQYGARRGGLLVFETGKAGPPRGFSLWEEREAHSLLLPPGAS</sequence>
<reference evidence="2" key="1">
    <citation type="journal article" date="2020" name="Phytopathology">
        <title>Genome Sequence Resources of Colletotrichum truncatum, C. plurivorum, C. musicola, and C. sojae: Four Species Pathogenic to Soybean (Glycine max).</title>
        <authorList>
            <person name="Rogerio F."/>
            <person name="Boufleur T.R."/>
            <person name="Ciampi-Guillardi M."/>
            <person name="Sukno S.A."/>
            <person name="Thon M.R."/>
            <person name="Massola Junior N.S."/>
            <person name="Baroncelli R."/>
        </authorList>
    </citation>
    <scope>NUCLEOTIDE SEQUENCE</scope>
    <source>
        <strain evidence="2">LFN0074</strain>
    </source>
</reference>
<name>A0A8H6NVM9_9PEZI</name>
<evidence type="ECO:0000313" key="3">
    <source>
        <dbReference type="Proteomes" id="UP000639643"/>
    </source>
</evidence>
<keyword evidence="3" id="KW-1185">Reference proteome</keyword>
<feature type="region of interest" description="Disordered" evidence="1">
    <location>
        <begin position="26"/>
        <end position="71"/>
    </location>
</feature>
<dbReference type="EMBL" id="WIGM01000040">
    <property type="protein sequence ID" value="KAF6843467.1"/>
    <property type="molecule type" value="Genomic_DNA"/>
</dbReference>
<comment type="caution">
    <text evidence="2">The sequence shown here is derived from an EMBL/GenBank/DDBJ whole genome shotgun (WGS) entry which is preliminary data.</text>
</comment>
<gene>
    <name evidence="2" type="ORF">CMUS01_02081</name>
</gene>
<dbReference type="Proteomes" id="UP000639643">
    <property type="component" value="Unassembled WGS sequence"/>
</dbReference>
<evidence type="ECO:0000313" key="2">
    <source>
        <dbReference type="EMBL" id="KAF6843467.1"/>
    </source>
</evidence>